<dbReference type="EMBL" id="JAVDYD010000001">
    <property type="protein sequence ID" value="MDR7336901.1"/>
    <property type="molecule type" value="Genomic_DNA"/>
</dbReference>
<feature type="domain" description="ABC transporter" evidence="3">
    <location>
        <begin position="5"/>
        <end position="229"/>
    </location>
</feature>
<dbReference type="PANTHER" id="PTHR43158">
    <property type="entry name" value="SKFA PEPTIDE EXPORT ATP-BINDING PROTEIN SKFE"/>
    <property type="match status" value="1"/>
</dbReference>
<evidence type="ECO:0000256" key="2">
    <source>
        <dbReference type="ARBA" id="ARBA00022840"/>
    </source>
</evidence>
<proteinExistence type="predicted"/>
<dbReference type="GO" id="GO:0016887">
    <property type="term" value="F:ATP hydrolysis activity"/>
    <property type="evidence" value="ECO:0007669"/>
    <property type="project" value="InterPro"/>
</dbReference>
<sequence>MSFSATLRDVTLKYRDGDALSDVNLELEADKIYGLLGRNGAGKTSLLSLLAAFRKPTSGEVLIDGQPVWENAAIVSRVALIREGGDFDDSDTVKAAIETGQIRPGFDTAYALKLAERFELPLKKKVRELSRGKRSVLAAVCGLAARAELTMFDEVHLGMDAPTRDAFYKELLAEYMERPHTVILSTHLIDEVANYLEEVVIVDRGRILRHEELEVLQDMGATLTGPAAAVDEAAAGLEILAEQQLGGTKSVTVAAFAPGTRERAASAGLEIGPVGLQDLFIHLTDPSRNGARR</sequence>
<accession>A0A9X3PKS3</accession>
<keyword evidence="2 4" id="KW-0067">ATP-binding</keyword>
<dbReference type="InterPro" id="IPR003439">
    <property type="entry name" value="ABC_transporter-like_ATP-bd"/>
</dbReference>
<dbReference type="RefSeq" id="WP_270123565.1">
    <property type="nucleotide sequence ID" value="NZ_BAAAOM010000002.1"/>
</dbReference>
<organism evidence="4 6">
    <name type="scientific">Glycomyces lechevalierae</name>
    <dbReference type="NCBI Taxonomy" id="256034"/>
    <lineage>
        <taxon>Bacteria</taxon>
        <taxon>Bacillati</taxon>
        <taxon>Actinomycetota</taxon>
        <taxon>Actinomycetes</taxon>
        <taxon>Glycomycetales</taxon>
        <taxon>Glycomycetaceae</taxon>
        <taxon>Glycomyces</taxon>
    </lineage>
</organism>
<keyword evidence="7" id="KW-1185">Reference proteome</keyword>
<dbReference type="InterPro" id="IPR027417">
    <property type="entry name" value="P-loop_NTPase"/>
</dbReference>
<dbReference type="PANTHER" id="PTHR43158:SF5">
    <property type="entry name" value="ABC TRANSPORTER, ATP-BINDING PROTEIN"/>
    <property type="match status" value="1"/>
</dbReference>
<dbReference type="SUPFAM" id="SSF52540">
    <property type="entry name" value="P-loop containing nucleoside triphosphate hydrolases"/>
    <property type="match status" value="1"/>
</dbReference>
<gene>
    <name evidence="5" type="ORF">J2S69_000620</name>
    <name evidence="4" type="ORF">O2L01_18875</name>
</gene>
<dbReference type="EMBL" id="JAPZVQ010000013">
    <property type="protein sequence ID" value="MDA1387070.1"/>
    <property type="molecule type" value="Genomic_DNA"/>
</dbReference>
<dbReference type="Pfam" id="PF00005">
    <property type="entry name" value="ABC_tran"/>
    <property type="match status" value="1"/>
</dbReference>
<dbReference type="Proteomes" id="UP001145799">
    <property type="component" value="Unassembled WGS sequence"/>
</dbReference>
<dbReference type="GO" id="GO:0005524">
    <property type="term" value="F:ATP binding"/>
    <property type="evidence" value="ECO:0007669"/>
    <property type="project" value="UniProtKB-KW"/>
</dbReference>
<dbReference type="SMART" id="SM00382">
    <property type="entry name" value="AAA"/>
    <property type="match status" value="1"/>
</dbReference>
<dbReference type="Gene3D" id="3.40.50.300">
    <property type="entry name" value="P-loop containing nucleotide triphosphate hydrolases"/>
    <property type="match status" value="1"/>
</dbReference>
<dbReference type="InterPro" id="IPR003593">
    <property type="entry name" value="AAA+_ATPase"/>
</dbReference>
<evidence type="ECO:0000313" key="5">
    <source>
        <dbReference type="EMBL" id="MDR7336901.1"/>
    </source>
</evidence>
<protein>
    <submittedName>
        <fullName evidence="4">ABC transporter ATP-binding protein</fullName>
    </submittedName>
    <submittedName>
        <fullName evidence="5">ABC-2 type transport system ATP-binding protein</fullName>
    </submittedName>
</protein>
<evidence type="ECO:0000313" key="4">
    <source>
        <dbReference type="EMBL" id="MDA1387070.1"/>
    </source>
</evidence>
<name>A0A9X3PKS3_9ACTN</name>
<evidence type="ECO:0000259" key="3">
    <source>
        <dbReference type="PROSITE" id="PS50893"/>
    </source>
</evidence>
<evidence type="ECO:0000313" key="7">
    <source>
        <dbReference type="Proteomes" id="UP001183604"/>
    </source>
</evidence>
<evidence type="ECO:0000313" key="6">
    <source>
        <dbReference type="Proteomes" id="UP001145799"/>
    </source>
</evidence>
<evidence type="ECO:0000256" key="1">
    <source>
        <dbReference type="ARBA" id="ARBA00022741"/>
    </source>
</evidence>
<keyword evidence="1" id="KW-0547">Nucleotide-binding</keyword>
<dbReference type="Proteomes" id="UP001183604">
    <property type="component" value="Unassembled WGS sequence"/>
</dbReference>
<reference evidence="4" key="1">
    <citation type="submission" date="2022-12" db="EMBL/GenBank/DDBJ databases">
        <title>Gycomyces niveus sp.nov., a novel actinomycete isolated from soil in Shouguang.</title>
        <authorList>
            <person name="Yang X."/>
        </authorList>
    </citation>
    <scope>NUCLEOTIDE SEQUENCE</scope>
    <source>
        <strain evidence="4">DSM 44724</strain>
    </source>
</reference>
<dbReference type="AlphaFoldDB" id="A0A9X3PKS3"/>
<dbReference type="PROSITE" id="PS50893">
    <property type="entry name" value="ABC_TRANSPORTER_2"/>
    <property type="match status" value="1"/>
</dbReference>
<reference evidence="5 7" key="2">
    <citation type="submission" date="2023-07" db="EMBL/GenBank/DDBJ databases">
        <title>Sequencing the genomes of 1000 actinobacteria strains.</title>
        <authorList>
            <person name="Klenk H.-P."/>
        </authorList>
    </citation>
    <scope>NUCLEOTIDE SEQUENCE [LARGE SCALE GENOMIC DNA]</scope>
    <source>
        <strain evidence="5 7">DSM 44724</strain>
    </source>
</reference>
<comment type="caution">
    <text evidence="4">The sequence shown here is derived from an EMBL/GenBank/DDBJ whole genome shotgun (WGS) entry which is preliminary data.</text>
</comment>